<proteinExistence type="predicted"/>
<accession>A0AAN7CA99</accession>
<gene>
    <name evidence="1" type="ORF">C8A03DRAFT_33674</name>
</gene>
<name>A0AAN7CA99_9PEZI</name>
<reference evidence="1" key="2">
    <citation type="submission" date="2023-05" db="EMBL/GenBank/DDBJ databases">
        <authorList>
            <consortium name="Lawrence Berkeley National Laboratory"/>
            <person name="Steindorff A."/>
            <person name="Hensen N."/>
            <person name="Bonometti L."/>
            <person name="Westerberg I."/>
            <person name="Brannstrom I.O."/>
            <person name="Guillou S."/>
            <person name="Cros-Aarteil S."/>
            <person name="Calhoun S."/>
            <person name="Haridas S."/>
            <person name="Kuo A."/>
            <person name="Mondo S."/>
            <person name="Pangilinan J."/>
            <person name="Riley R."/>
            <person name="Labutti K."/>
            <person name="Andreopoulos B."/>
            <person name="Lipzen A."/>
            <person name="Chen C."/>
            <person name="Yanf M."/>
            <person name="Daum C."/>
            <person name="Ng V."/>
            <person name="Clum A."/>
            <person name="Ohm R."/>
            <person name="Martin F."/>
            <person name="Silar P."/>
            <person name="Natvig D."/>
            <person name="Lalanne C."/>
            <person name="Gautier V."/>
            <person name="Ament-Velasquez S.L."/>
            <person name="Kruys A."/>
            <person name="Hutchinson M.I."/>
            <person name="Powell A.J."/>
            <person name="Barry K."/>
            <person name="Miller A.N."/>
            <person name="Grigoriev I.V."/>
            <person name="Debuchy R."/>
            <person name="Gladieux P."/>
            <person name="Thoren M.H."/>
            <person name="Johannesson H."/>
        </authorList>
    </citation>
    <scope>NUCLEOTIDE SEQUENCE</scope>
    <source>
        <strain evidence="1">CBS 532.94</strain>
    </source>
</reference>
<keyword evidence="2" id="KW-1185">Reference proteome</keyword>
<sequence>MSGSKPADEPRWLFGPREDLPSRDCKAQCCKAGINWIDPHSKLDEYPGGPDDQHLSGLAWGPTMSAVITNAEKVQALGLAPWAEPQPSVREKLTRWCPIAQQLWEADFVQGRENLVRTWTWHYLDDNLFSFSGGNEEPGSLVHASSPVWEPLTTPSPPQVLRAHREYDDSYTTQTHVWNRLTERLIRSGLGLADFTTAAEFIPH</sequence>
<dbReference type="Proteomes" id="UP001303760">
    <property type="component" value="Unassembled WGS sequence"/>
</dbReference>
<comment type="caution">
    <text evidence="1">The sequence shown here is derived from an EMBL/GenBank/DDBJ whole genome shotgun (WGS) entry which is preliminary data.</text>
</comment>
<protein>
    <submittedName>
        <fullName evidence="1">Uncharacterized protein</fullName>
    </submittedName>
</protein>
<dbReference type="EMBL" id="MU860100">
    <property type="protein sequence ID" value="KAK4238326.1"/>
    <property type="molecule type" value="Genomic_DNA"/>
</dbReference>
<dbReference type="AlphaFoldDB" id="A0AAN7CA99"/>
<evidence type="ECO:0000313" key="1">
    <source>
        <dbReference type="EMBL" id="KAK4238326.1"/>
    </source>
</evidence>
<organism evidence="1 2">
    <name type="scientific">Achaetomium macrosporum</name>
    <dbReference type="NCBI Taxonomy" id="79813"/>
    <lineage>
        <taxon>Eukaryota</taxon>
        <taxon>Fungi</taxon>
        <taxon>Dikarya</taxon>
        <taxon>Ascomycota</taxon>
        <taxon>Pezizomycotina</taxon>
        <taxon>Sordariomycetes</taxon>
        <taxon>Sordariomycetidae</taxon>
        <taxon>Sordariales</taxon>
        <taxon>Chaetomiaceae</taxon>
        <taxon>Achaetomium</taxon>
    </lineage>
</organism>
<evidence type="ECO:0000313" key="2">
    <source>
        <dbReference type="Proteomes" id="UP001303760"/>
    </source>
</evidence>
<reference evidence="1" key="1">
    <citation type="journal article" date="2023" name="Mol. Phylogenet. Evol.">
        <title>Genome-scale phylogeny and comparative genomics of the fungal order Sordariales.</title>
        <authorList>
            <person name="Hensen N."/>
            <person name="Bonometti L."/>
            <person name="Westerberg I."/>
            <person name="Brannstrom I.O."/>
            <person name="Guillou S."/>
            <person name="Cros-Aarteil S."/>
            <person name="Calhoun S."/>
            <person name="Haridas S."/>
            <person name="Kuo A."/>
            <person name="Mondo S."/>
            <person name="Pangilinan J."/>
            <person name="Riley R."/>
            <person name="LaButti K."/>
            <person name="Andreopoulos B."/>
            <person name="Lipzen A."/>
            <person name="Chen C."/>
            <person name="Yan M."/>
            <person name="Daum C."/>
            <person name="Ng V."/>
            <person name="Clum A."/>
            <person name="Steindorff A."/>
            <person name="Ohm R.A."/>
            <person name="Martin F."/>
            <person name="Silar P."/>
            <person name="Natvig D.O."/>
            <person name="Lalanne C."/>
            <person name="Gautier V."/>
            <person name="Ament-Velasquez S.L."/>
            <person name="Kruys A."/>
            <person name="Hutchinson M.I."/>
            <person name="Powell A.J."/>
            <person name="Barry K."/>
            <person name="Miller A.N."/>
            <person name="Grigoriev I.V."/>
            <person name="Debuchy R."/>
            <person name="Gladieux P."/>
            <person name="Hiltunen Thoren M."/>
            <person name="Johannesson H."/>
        </authorList>
    </citation>
    <scope>NUCLEOTIDE SEQUENCE</scope>
    <source>
        <strain evidence="1">CBS 532.94</strain>
    </source>
</reference>